<proteinExistence type="predicted"/>
<evidence type="ECO:0000256" key="1">
    <source>
        <dbReference type="SAM" id="Phobius"/>
    </source>
</evidence>
<dbReference type="EMBL" id="JAPNKE010000002">
    <property type="protein sequence ID" value="MCY1005160.1"/>
    <property type="molecule type" value="Genomic_DNA"/>
</dbReference>
<reference evidence="2" key="1">
    <citation type="submission" date="2022-11" db="EMBL/GenBank/DDBJ databases">
        <title>Minimal conservation of predation-associated metabolite biosynthetic gene clusters underscores biosynthetic potential of Myxococcota including descriptions for ten novel species: Archangium lansinium sp. nov., Myxococcus landrumus sp. nov., Nannocystis bai.</title>
        <authorList>
            <person name="Ahearne A."/>
            <person name="Stevens C."/>
            <person name="Phillips K."/>
        </authorList>
    </citation>
    <scope>NUCLEOTIDE SEQUENCE</scope>
    <source>
        <strain evidence="2">Na p29</strain>
    </source>
</reference>
<comment type="caution">
    <text evidence="2">The sequence shown here is derived from an EMBL/GenBank/DDBJ whole genome shotgun (WGS) entry which is preliminary data.</text>
</comment>
<organism evidence="2 3">
    <name type="scientific">Nannocystis pusilla</name>
    <dbReference type="NCBI Taxonomy" id="889268"/>
    <lineage>
        <taxon>Bacteria</taxon>
        <taxon>Pseudomonadati</taxon>
        <taxon>Myxococcota</taxon>
        <taxon>Polyangia</taxon>
        <taxon>Nannocystales</taxon>
        <taxon>Nannocystaceae</taxon>
        <taxon>Nannocystis</taxon>
    </lineage>
</organism>
<sequence length="115" mass="13010">MPIDQCCVTPAEMRSIYYMTNSTSNQVVYTVPADKVFVLTAWTLLTYSASVVPLSVWLRRNTTKIAYNRVWQNAQLNVHLDLDPGVPFAAGDQMVLEGFVSTHAQHMFYGYEQDA</sequence>
<gene>
    <name evidence="2" type="ORF">OV079_06155</name>
</gene>
<name>A0A9X3EL36_9BACT</name>
<keyword evidence="1" id="KW-1133">Transmembrane helix</keyword>
<keyword evidence="1" id="KW-0472">Membrane</keyword>
<dbReference type="Proteomes" id="UP001150924">
    <property type="component" value="Unassembled WGS sequence"/>
</dbReference>
<keyword evidence="3" id="KW-1185">Reference proteome</keyword>
<protein>
    <submittedName>
        <fullName evidence="2">Uncharacterized protein</fullName>
    </submittedName>
</protein>
<dbReference type="AlphaFoldDB" id="A0A9X3EL36"/>
<evidence type="ECO:0000313" key="3">
    <source>
        <dbReference type="Proteomes" id="UP001150924"/>
    </source>
</evidence>
<feature type="transmembrane region" description="Helical" evidence="1">
    <location>
        <begin position="36"/>
        <end position="58"/>
    </location>
</feature>
<accession>A0A9X3EL36</accession>
<evidence type="ECO:0000313" key="2">
    <source>
        <dbReference type="EMBL" id="MCY1005160.1"/>
    </source>
</evidence>
<keyword evidence="1" id="KW-0812">Transmembrane</keyword>
<dbReference type="RefSeq" id="WP_267766795.1">
    <property type="nucleotide sequence ID" value="NZ_JAPNKE010000002.1"/>
</dbReference>